<evidence type="ECO:0000313" key="9">
    <source>
        <dbReference type="Proteomes" id="UP001651158"/>
    </source>
</evidence>
<evidence type="ECO:0000256" key="5">
    <source>
        <dbReference type="ARBA" id="ARBA00022989"/>
    </source>
</evidence>
<feature type="transmembrane region" description="Helical" evidence="7">
    <location>
        <begin position="47"/>
        <end position="71"/>
    </location>
</feature>
<dbReference type="PANTHER" id="PTHR46154">
    <property type="match status" value="1"/>
</dbReference>
<dbReference type="Gene3D" id="1.20.1730.10">
    <property type="entry name" value="Sodium/glucose cotransporter"/>
    <property type="match status" value="1"/>
</dbReference>
<keyword evidence="9" id="KW-1185">Reference proteome</keyword>
<dbReference type="Proteomes" id="UP001651158">
    <property type="component" value="Unassembled WGS sequence"/>
</dbReference>
<accession>A0ABR4QBA2</accession>
<evidence type="ECO:0000256" key="2">
    <source>
        <dbReference type="ARBA" id="ARBA00006434"/>
    </source>
</evidence>
<feature type="transmembrane region" description="Helical" evidence="7">
    <location>
        <begin position="442"/>
        <end position="462"/>
    </location>
</feature>
<feature type="transmembrane region" description="Helical" evidence="7">
    <location>
        <begin position="352"/>
        <end position="369"/>
    </location>
</feature>
<feature type="transmembrane region" description="Helical" evidence="7">
    <location>
        <begin position="83"/>
        <end position="105"/>
    </location>
</feature>
<feature type="transmembrane region" description="Helical" evidence="7">
    <location>
        <begin position="403"/>
        <end position="422"/>
    </location>
</feature>
<name>A0ABR4QBA2_9CEST</name>
<evidence type="ECO:0000313" key="8">
    <source>
        <dbReference type="EMBL" id="KAL5106837.1"/>
    </source>
</evidence>
<proteinExistence type="inferred from homology"/>
<organism evidence="8 9">
    <name type="scientific">Taenia crassiceps</name>
    <dbReference type="NCBI Taxonomy" id="6207"/>
    <lineage>
        <taxon>Eukaryota</taxon>
        <taxon>Metazoa</taxon>
        <taxon>Spiralia</taxon>
        <taxon>Lophotrochozoa</taxon>
        <taxon>Platyhelminthes</taxon>
        <taxon>Cestoda</taxon>
        <taxon>Eucestoda</taxon>
        <taxon>Cyclophyllidea</taxon>
        <taxon>Taeniidae</taxon>
        <taxon>Taenia</taxon>
    </lineage>
</organism>
<keyword evidence="3" id="KW-0813">Transport</keyword>
<keyword evidence="5 7" id="KW-1133">Transmembrane helix</keyword>
<dbReference type="PANTHER" id="PTHR46154:SF4">
    <property type="entry name" value="UREA ACTIVE TRANSPORTER"/>
    <property type="match status" value="1"/>
</dbReference>
<dbReference type="EMBL" id="JAKROA010000005">
    <property type="protein sequence ID" value="KAL5106837.1"/>
    <property type="molecule type" value="Genomic_DNA"/>
</dbReference>
<feature type="transmembrane region" description="Helical" evidence="7">
    <location>
        <begin position="529"/>
        <end position="553"/>
    </location>
</feature>
<dbReference type="PROSITE" id="PS50283">
    <property type="entry name" value="NA_SOLUT_SYMP_3"/>
    <property type="match status" value="1"/>
</dbReference>
<feature type="transmembrane region" description="Helical" evidence="7">
    <location>
        <begin position="375"/>
        <end position="396"/>
    </location>
</feature>
<reference evidence="8 9" key="1">
    <citation type="journal article" date="2022" name="Front. Cell. Infect. Microbiol.">
        <title>The Genomes of Two Strains of Taenia crassiceps the Animal Model for the Study of Human Cysticercosis.</title>
        <authorList>
            <person name="Bobes R.J."/>
            <person name="Estrada K."/>
            <person name="Rios-Valencia D.G."/>
            <person name="Calderon-Gallegos A."/>
            <person name="de la Torre P."/>
            <person name="Carrero J.C."/>
            <person name="Sanchez-Flores A."/>
            <person name="Laclette J.P."/>
        </authorList>
    </citation>
    <scope>NUCLEOTIDE SEQUENCE [LARGE SCALE GENOMIC DNA]</scope>
    <source>
        <strain evidence="8">WFUcys</strain>
    </source>
</reference>
<keyword evidence="6 7" id="KW-0472">Membrane</keyword>
<feature type="transmembrane region" description="Helical" evidence="7">
    <location>
        <begin position="21"/>
        <end position="41"/>
    </location>
</feature>
<comment type="caution">
    <text evidence="8">The sequence shown here is derived from an EMBL/GenBank/DDBJ whole genome shotgun (WGS) entry which is preliminary data.</text>
</comment>
<gene>
    <name evidence="8" type="ORF">TcWFU_005208</name>
</gene>
<evidence type="ECO:0000256" key="4">
    <source>
        <dbReference type="ARBA" id="ARBA00022692"/>
    </source>
</evidence>
<sequence>MIAPGARTFLQVIYGRFGRTAHLMFCTFALLNNLYIVATIIETGNRLFSSISTEITFDLVWIVAITIAGICVNCGSLHQVFPVCLVGSGFLMLSSMAFFIGVYFFSSNPKLGSITKIYEANVVLNDLYSEKINRMSFRNWYTWILASRKFLNSLAPQFMDQATWDTCCHAVPGEESIGVFVASMLWMTLPYAFATACSNGFIALVPHRWSVDTSGFSNPLQPSVVVAKSLFGRGGLLVLFIMYAFIIANISVFQLFSISSILTFDVYAIHMKPFRVCFDVNCCLLCGKTRDGIFRPKDNCKCVPVTCCRQCQAYQMNRRKAKGSVASPCECRLHAEYLNYEKRLEIVRRSSILVIFSVVLPIGLLLNQIKGHYAPLIAGINVLVAATLGSLLYALFWERMTSAGVVIGTALSTLMAAFAWILMSTLVRSYPSLSIDPDILDIALFLVSIVGGFIFPPLVVYIERRCRGFDKEELTNLQRQSWQRIYEMDNPLSPWALEYATSFKFNNFNMKSYDRPGPDEVKRVYRRSWYFALTAAISFLILGVIIMPCVFYVLSFLDIVSFKIWIYLVLVSLTASAAVTLLMPIICEGIQVMTLSRHSLEDKKMQCQ</sequence>
<protein>
    <submittedName>
        <fullName evidence="8">Urea active transporter 1</fullName>
    </submittedName>
</protein>
<evidence type="ECO:0000256" key="7">
    <source>
        <dbReference type="SAM" id="Phobius"/>
    </source>
</evidence>
<evidence type="ECO:0000256" key="3">
    <source>
        <dbReference type="ARBA" id="ARBA00022448"/>
    </source>
</evidence>
<comment type="similarity">
    <text evidence="2">Belongs to the sodium:solute symporter (SSF) (TC 2.A.21) family.</text>
</comment>
<dbReference type="InterPro" id="IPR031155">
    <property type="entry name" value="DUR"/>
</dbReference>
<keyword evidence="4 7" id="KW-0812">Transmembrane</keyword>
<dbReference type="InterPro" id="IPR038377">
    <property type="entry name" value="Na/Glc_symporter_sf"/>
</dbReference>
<feature type="transmembrane region" description="Helical" evidence="7">
    <location>
        <begin position="565"/>
        <end position="587"/>
    </location>
</feature>
<evidence type="ECO:0000256" key="1">
    <source>
        <dbReference type="ARBA" id="ARBA00004141"/>
    </source>
</evidence>
<evidence type="ECO:0000256" key="6">
    <source>
        <dbReference type="ARBA" id="ARBA00023136"/>
    </source>
</evidence>
<dbReference type="InterPro" id="IPR001734">
    <property type="entry name" value="Na/solute_symporter"/>
</dbReference>
<comment type="subcellular location">
    <subcellularLocation>
        <location evidence="1">Membrane</location>
        <topology evidence="1">Multi-pass membrane protein</topology>
    </subcellularLocation>
</comment>